<comment type="function">
    <text evidence="1 3">Involved in nuclear export, actin cytoskeleton organization and vesicular transport.</text>
</comment>
<feature type="region of interest" description="Disordered" evidence="4">
    <location>
        <begin position="1"/>
        <end position="24"/>
    </location>
</feature>
<dbReference type="AlphaFoldDB" id="A0AAN7SZJ4"/>
<dbReference type="Proteomes" id="UP001309876">
    <property type="component" value="Unassembled WGS sequence"/>
</dbReference>
<evidence type="ECO:0000256" key="2">
    <source>
        <dbReference type="ARBA" id="ARBA00006781"/>
    </source>
</evidence>
<keyword evidence="6" id="KW-1185">Reference proteome</keyword>
<keyword evidence="3" id="KW-0653">Protein transport</keyword>
<comment type="caution">
    <text evidence="5">The sequence shown here is derived from an EMBL/GenBank/DDBJ whole genome shotgun (WGS) entry which is preliminary data.</text>
</comment>
<dbReference type="PANTHER" id="PTHR13261">
    <property type="entry name" value="BRCA2 AND CDKN1A INTERACTING PROTEIN"/>
    <property type="match status" value="1"/>
</dbReference>
<dbReference type="Pfam" id="PF13862">
    <property type="entry name" value="BCCIP"/>
    <property type="match status" value="1"/>
</dbReference>
<evidence type="ECO:0000256" key="4">
    <source>
        <dbReference type="SAM" id="MobiDB-lite"/>
    </source>
</evidence>
<dbReference type="PANTHER" id="PTHR13261:SF0">
    <property type="entry name" value="BRCA2 AND CDKN1A-INTERACTING PROTEIN"/>
    <property type="match status" value="1"/>
</dbReference>
<proteinExistence type="inferred from homology"/>
<comment type="subcellular location">
    <subcellularLocation>
        <location evidence="3">Nucleus</location>
    </subcellularLocation>
</comment>
<evidence type="ECO:0000256" key="1">
    <source>
        <dbReference type="ARBA" id="ARBA00002688"/>
    </source>
</evidence>
<dbReference type="PIRSF" id="PIRSF028983">
    <property type="entry name" value="BCP1"/>
    <property type="match status" value="1"/>
</dbReference>
<sequence length="288" mass="32693">MSKRKELEQAQNGRGQDDGEGSDDEDFDMLDVEFEWFDPLPEIDFHGIKTLLQQLFDVDAHMLDLSAVTNLILEQPLLGSTVKVDGKETDAYAFLSVINLHEHREKPFIQTLVQYLRGKANSNPALASLAELLSQSPIPAIGLVLTERLINVPAETVPPMYTMLMEEIQWALEEKEPYQFSHYLILSKTYTEVASALDEEDDRPKKKKKTASRELETMYFHPEDEVLQRHALCYGGYNYSTPQDEGASDSRRAFQELGIKPQSYAILIEASKFEGAIKEVAEYIQTPT</sequence>
<accession>A0AAN7SZJ4</accession>
<organism evidence="5 6">
    <name type="scientific">Lithohypha guttulata</name>
    <dbReference type="NCBI Taxonomy" id="1690604"/>
    <lineage>
        <taxon>Eukaryota</taxon>
        <taxon>Fungi</taxon>
        <taxon>Dikarya</taxon>
        <taxon>Ascomycota</taxon>
        <taxon>Pezizomycotina</taxon>
        <taxon>Eurotiomycetes</taxon>
        <taxon>Chaetothyriomycetidae</taxon>
        <taxon>Chaetothyriales</taxon>
        <taxon>Trichomeriaceae</taxon>
        <taxon>Lithohypha</taxon>
    </lineage>
</organism>
<evidence type="ECO:0000313" key="6">
    <source>
        <dbReference type="Proteomes" id="UP001309876"/>
    </source>
</evidence>
<dbReference type="InterPro" id="IPR025602">
    <property type="entry name" value="BCP1_family"/>
</dbReference>
<reference evidence="5 6" key="1">
    <citation type="submission" date="2023-08" db="EMBL/GenBank/DDBJ databases">
        <title>Black Yeasts Isolated from many extreme environments.</title>
        <authorList>
            <person name="Coleine C."/>
            <person name="Stajich J.E."/>
            <person name="Selbmann L."/>
        </authorList>
    </citation>
    <scope>NUCLEOTIDE SEQUENCE [LARGE SCALE GENOMIC DNA]</scope>
    <source>
        <strain evidence="5 6">CCFEE 5910</strain>
    </source>
</reference>
<dbReference type="GO" id="GO:0005634">
    <property type="term" value="C:nucleus"/>
    <property type="evidence" value="ECO:0007669"/>
    <property type="project" value="UniProtKB-SubCell"/>
</dbReference>
<name>A0AAN7SZJ4_9EURO</name>
<evidence type="ECO:0000313" key="5">
    <source>
        <dbReference type="EMBL" id="KAK5085677.1"/>
    </source>
</evidence>
<evidence type="ECO:0000256" key="3">
    <source>
        <dbReference type="PIRNR" id="PIRNR028983"/>
    </source>
</evidence>
<dbReference type="EMBL" id="JAVRRJ010000004">
    <property type="protein sequence ID" value="KAK5085677.1"/>
    <property type="molecule type" value="Genomic_DNA"/>
</dbReference>
<keyword evidence="3" id="KW-0539">Nucleus</keyword>
<keyword evidence="3" id="KW-0813">Transport</keyword>
<dbReference type="GO" id="GO:0015031">
    <property type="term" value="P:protein transport"/>
    <property type="evidence" value="ECO:0007669"/>
    <property type="project" value="UniProtKB-KW"/>
</dbReference>
<gene>
    <name evidence="5" type="primary">BCP1</name>
    <name evidence="5" type="ORF">LTR05_004965</name>
</gene>
<protein>
    <recommendedName>
        <fullName evidence="3">Protein BCP1</fullName>
    </recommendedName>
</protein>
<comment type="similarity">
    <text evidence="2 3">Belongs to the BCP1 family.</text>
</comment>